<gene>
    <name evidence="3" type="ORF">FB458_4100</name>
</gene>
<sequence>MRDGAGGSSVTAVTRRTRRLVVLAAVAVVLTALTGLASAPAVSAAAPTPPSQYGDSWDNPRTPEPPVAVPATRRCTERVVDHPFADFDVYHHQHVPPASCPGPWSKVVLRLDGSVAGRQFDRLGYVDIGGVRALTLSTPEPSAAGIHWHVEKDVTDLSALLEKRQDVSAFIGNVVDTTYTGVLDVTVDLDFYATGPGAPAADVPDAVLPLADPVRDGTDLVGSMTLPRNATRLLAAVDATGSGGGCEEFWDTSAPTSTGYSCSDGLPYREVDVSIDGRLAGVAAPYAVVYTGGWSNPFLWYTTPSPKAFDIPALGYDLTPFVGTLTDGRPHQLRVHVVGLPDGQSGWTLSPSFRVWRDAGATQVTGGLTSSSTGEPKVTSDVAGTGDGPGHVDLTATRSFTATGWVRTSTGRVTTTVQRALRNTSAHVWTDQEGDDTLHAAWRDTQTVTATPAAGRATVTTDERRYAKDGTLGFHPHAGVDGAYDVTGDLAITWHAGHVVTRGASVLADHQETSGYDGTASWVYGVPREDRHGEADTRSWSTVTDRGADGSTTSYQRRLHSVNGVVVADRTTWS</sequence>
<proteinExistence type="predicted"/>
<feature type="compositionally biased region" description="Polar residues" evidence="1">
    <location>
        <begin position="365"/>
        <end position="374"/>
    </location>
</feature>
<feature type="region of interest" description="Disordered" evidence="1">
    <location>
        <begin position="365"/>
        <end position="391"/>
    </location>
</feature>
<name>A0A542E6S4_9MICO</name>
<dbReference type="Pfam" id="PF12222">
    <property type="entry name" value="PNGaseA"/>
    <property type="match status" value="1"/>
</dbReference>
<evidence type="ECO:0000313" key="4">
    <source>
        <dbReference type="Proteomes" id="UP000317893"/>
    </source>
</evidence>
<dbReference type="AlphaFoldDB" id="A0A542E6S4"/>
<dbReference type="InterPro" id="IPR056948">
    <property type="entry name" value="PNGaseA_N"/>
</dbReference>
<organism evidence="3 4">
    <name type="scientific">Lapillicoccus jejuensis</name>
    <dbReference type="NCBI Taxonomy" id="402171"/>
    <lineage>
        <taxon>Bacteria</taxon>
        <taxon>Bacillati</taxon>
        <taxon>Actinomycetota</taxon>
        <taxon>Actinomycetes</taxon>
        <taxon>Micrococcales</taxon>
        <taxon>Intrasporangiaceae</taxon>
        <taxon>Lapillicoccus</taxon>
    </lineage>
</organism>
<evidence type="ECO:0000259" key="2">
    <source>
        <dbReference type="Pfam" id="PF12222"/>
    </source>
</evidence>
<dbReference type="Proteomes" id="UP000317893">
    <property type="component" value="Unassembled WGS sequence"/>
</dbReference>
<protein>
    <submittedName>
        <fullName evidence="3">Peptide N-acetyl-beta-D-glucosaminyl asparaginase amidase A</fullName>
    </submittedName>
</protein>
<reference evidence="3 4" key="1">
    <citation type="submission" date="2019-06" db="EMBL/GenBank/DDBJ databases">
        <title>Sequencing the genomes of 1000 actinobacteria strains.</title>
        <authorList>
            <person name="Klenk H.-P."/>
        </authorList>
    </citation>
    <scope>NUCLEOTIDE SEQUENCE [LARGE SCALE GENOMIC DNA]</scope>
    <source>
        <strain evidence="3 4">DSM 18607</strain>
    </source>
</reference>
<feature type="compositionally biased region" description="Polar residues" evidence="1">
    <location>
        <begin position="538"/>
        <end position="553"/>
    </location>
</feature>
<dbReference type="PANTHER" id="PTHR31104">
    <property type="entry name" value="PEPTIDE-N4-(N-ACETYL-BETA-GLUCOSAMINYL)ASPARAGINE AMIDASE A PROTEIN"/>
    <property type="match status" value="1"/>
</dbReference>
<accession>A0A542E6S4</accession>
<dbReference type="InterPro" id="IPR021102">
    <property type="entry name" value="PNGase_A"/>
</dbReference>
<evidence type="ECO:0000313" key="3">
    <source>
        <dbReference type="EMBL" id="TQJ10956.1"/>
    </source>
</evidence>
<dbReference type="EMBL" id="VFMN01000001">
    <property type="protein sequence ID" value="TQJ10956.1"/>
    <property type="molecule type" value="Genomic_DNA"/>
</dbReference>
<keyword evidence="4" id="KW-1185">Reference proteome</keyword>
<feature type="region of interest" description="Disordered" evidence="1">
    <location>
        <begin position="531"/>
        <end position="553"/>
    </location>
</feature>
<feature type="domain" description="Peptide N-acetyl-beta-D-glucosaminyl asparaginase amidase A N-terminal" evidence="2">
    <location>
        <begin position="73"/>
        <end position="369"/>
    </location>
</feature>
<comment type="caution">
    <text evidence="3">The sequence shown here is derived from an EMBL/GenBank/DDBJ whole genome shotgun (WGS) entry which is preliminary data.</text>
</comment>
<feature type="region of interest" description="Disordered" evidence="1">
    <location>
        <begin position="41"/>
        <end position="70"/>
    </location>
</feature>
<evidence type="ECO:0000256" key="1">
    <source>
        <dbReference type="SAM" id="MobiDB-lite"/>
    </source>
</evidence>